<dbReference type="CDD" id="cd01355">
    <property type="entry name" value="AcnX"/>
    <property type="match status" value="1"/>
</dbReference>
<dbReference type="Pfam" id="PF04412">
    <property type="entry name" value="AcnX"/>
    <property type="match status" value="1"/>
</dbReference>
<dbReference type="Proteomes" id="UP001219568">
    <property type="component" value="Unassembled WGS sequence"/>
</dbReference>
<dbReference type="InterPro" id="IPR007506">
    <property type="entry name" value="PMDh-L-like_dom"/>
</dbReference>
<gene>
    <name evidence="5" type="ORF">N7460_002597</name>
</gene>
<comment type="caution">
    <text evidence="5">The sequence shown here is derived from an EMBL/GenBank/DDBJ whole genome shotgun (WGS) entry which is preliminary data.</text>
</comment>
<evidence type="ECO:0008006" key="7">
    <source>
        <dbReference type="Google" id="ProtNLM"/>
    </source>
</evidence>
<dbReference type="InterPro" id="IPR012047">
    <property type="entry name" value="AcnX"/>
</dbReference>
<evidence type="ECO:0000259" key="3">
    <source>
        <dbReference type="Pfam" id="PF01989"/>
    </source>
</evidence>
<keyword evidence="6" id="KW-1185">Reference proteome</keyword>
<evidence type="ECO:0000313" key="5">
    <source>
        <dbReference type="EMBL" id="KAJ6052063.1"/>
    </source>
</evidence>
<name>A0AAD6NCY2_PENCN</name>
<reference evidence="5" key="1">
    <citation type="journal article" date="2023" name="IMA Fungus">
        <title>Comparative genomic study of the Penicillium genus elucidates a diverse pangenome and 15 lateral gene transfer events.</title>
        <authorList>
            <person name="Petersen C."/>
            <person name="Sorensen T."/>
            <person name="Nielsen M.R."/>
            <person name="Sondergaard T.E."/>
            <person name="Sorensen J.L."/>
            <person name="Fitzpatrick D.A."/>
            <person name="Frisvad J.C."/>
            <person name="Nielsen K.L."/>
        </authorList>
    </citation>
    <scope>NUCLEOTIDE SEQUENCE</scope>
    <source>
        <strain evidence="5">IBT 15450</strain>
    </source>
</reference>
<evidence type="ECO:0000256" key="1">
    <source>
        <dbReference type="ARBA" id="ARBA00023004"/>
    </source>
</evidence>
<dbReference type="GO" id="GO:0016829">
    <property type="term" value="F:lyase activity"/>
    <property type="evidence" value="ECO:0007669"/>
    <property type="project" value="UniProtKB-KW"/>
</dbReference>
<keyword evidence="1" id="KW-0408">Iron</keyword>
<organism evidence="5 6">
    <name type="scientific">Penicillium canescens</name>
    <dbReference type="NCBI Taxonomy" id="5083"/>
    <lineage>
        <taxon>Eukaryota</taxon>
        <taxon>Fungi</taxon>
        <taxon>Dikarya</taxon>
        <taxon>Ascomycota</taxon>
        <taxon>Pezizomycotina</taxon>
        <taxon>Eurotiomycetes</taxon>
        <taxon>Eurotiomycetidae</taxon>
        <taxon>Eurotiales</taxon>
        <taxon>Aspergillaceae</taxon>
        <taxon>Penicillium</taxon>
    </lineage>
</organism>
<dbReference type="CDD" id="cd01356">
    <property type="entry name" value="AcnX_swivel"/>
    <property type="match status" value="1"/>
</dbReference>
<keyword evidence="2" id="KW-0456">Lyase</keyword>
<evidence type="ECO:0000259" key="4">
    <source>
        <dbReference type="Pfam" id="PF04412"/>
    </source>
</evidence>
<dbReference type="InterPro" id="IPR002840">
    <property type="entry name" value="PMDh-S-like_dom"/>
</dbReference>
<feature type="domain" description="Phosphomevalonate dehydratase small subunit-like" evidence="3">
    <location>
        <begin position="31"/>
        <end position="114"/>
    </location>
</feature>
<feature type="domain" description="Phosphomevalonate dehydratase large subunit-like" evidence="4">
    <location>
        <begin position="163"/>
        <end position="567"/>
    </location>
</feature>
<dbReference type="SUPFAM" id="SSF52016">
    <property type="entry name" value="LeuD/IlvD-like"/>
    <property type="match status" value="1"/>
</dbReference>
<dbReference type="PANTHER" id="PTHR36577">
    <property type="entry name" value="DUF521 DOMAIN PROTEIN (AFU_ORTHOLOGUE AFUA_6G00490)"/>
    <property type="match status" value="1"/>
</dbReference>
<evidence type="ECO:0000313" key="6">
    <source>
        <dbReference type="Proteomes" id="UP001219568"/>
    </source>
</evidence>
<protein>
    <recommendedName>
        <fullName evidence="7">DUF521 domain protein</fullName>
    </recommendedName>
</protein>
<sequence length="587" mass="63162">MEIASGERVFQGTAHVKGDASGKLMASDLELSFWGAVNPQTSEIIDRHHPLSGQCLQDNILAIPGGRGSCTGSAVMLELLLNDKGPKAMIFERQETILVLGVIVAEEIFGKTIPIAMLDPKDFREILRFNGTDIYISNSQVSVGPKAWPYDTASQTRASANVELSDIDRAFLNGDFGDASRAAMNIVLRMAGILGVSELMDVTQVHVDGCVYTGPGCLLFAEDLRDRGGKVRVPTSLNSISIDKNLFQVQGANQDFTAAAGKLADAYTDMGARSTFTCAPYQLDSAPKFGDQVAWAESNAVVYANSVLGARTMKYPDFLDICIALTGRAPKGGPHVQINRMASLIVNFEGIENANIDDSFYPLLGYRVGALAPSQIPVIVGIKSLAPSKDDMKAFGAAFATVSSAPMFHILGVTPEAVELGAVVAKGPDVRSVSVHLSDLIGCWDELNSASKDQPVDLVSLGNPHFSFDEIQTLNGLCRGRKKDKDVAIVVTCARFTYSAACKVGLLDQLEEFGVQFVTDTCWCMITDPTIPRSKSAIMTNSGKYAHYGPGLTGKSFYFGNLARCVDAACGYSYSESRPQWLRELNQ</sequence>
<dbReference type="Pfam" id="PF01989">
    <property type="entry name" value="AcnX_swivel_put"/>
    <property type="match status" value="1"/>
</dbReference>
<dbReference type="AlphaFoldDB" id="A0AAD6NCY2"/>
<dbReference type="PIRSF" id="PIRSF036630">
    <property type="entry name" value="UCP036630"/>
    <property type="match status" value="1"/>
</dbReference>
<evidence type="ECO:0000256" key="2">
    <source>
        <dbReference type="ARBA" id="ARBA00023239"/>
    </source>
</evidence>
<accession>A0AAD6NCY2</accession>
<proteinExistence type="predicted"/>
<dbReference type="EMBL" id="JAQJZL010000002">
    <property type="protein sequence ID" value="KAJ6052063.1"/>
    <property type="molecule type" value="Genomic_DNA"/>
</dbReference>
<reference evidence="5" key="2">
    <citation type="submission" date="2023-01" db="EMBL/GenBank/DDBJ databases">
        <authorList>
            <person name="Petersen C."/>
        </authorList>
    </citation>
    <scope>NUCLEOTIDE SEQUENCE</scope>
    <source>
        <strain evidence="5">IBT 15450</strain>
    </source>
</reference>
<dbReference type="Gene3D" id="3.50.30.10">
    <property type="entry name" value="Phosphohistidine domain"/>
    <property type="match status" value="1"/>
</dbReference>
<dbReference type="PANTHER" id="PTHR36577:SF3">
    <property type="entry name" value="DUF521 DOMAIN PROTEIN (AFU_ORTHOLOGUE AFUA_6G00490)"/>
    <property type="match status" value="1"/>
</dbReference>